<keyword evidence="2" id="KW-1185">Reference proteome</keyword>
<organism evidence="1 2">
    <name type="scientific">Okeania hirsuta</name>
    <dbReference type="NCBI Taxonomy" id="1458930"/>
    <lineage>
        <taxon>Bacteria</taxon>
        <taxon>Bacillati</taxon>
        <taxon>Cyanobacteriota</taxon>
        <taxon>Cyanophyceae</taxon>
        <taxon>Oscillatoriophycideae</taxon>
        <taxon>Oscillatoriales</taxon>
        <taxon>Microcoleaceae</taxon>
        <taxon>Okeania</taxon>
    </lineage>
</organism>
<proteinExistence type="predicted"/>
<evidence type="ECO:0000313" key="2">
    <source>
        <dbReference type="Proteomes" id="UP000269154"/>
    </source>
</evidence>
<gene>
    <name evidence="1" type="ORF">D5R40_03160</name>
</gene>
<comment type="caution">
    <text evidence="1">The sequence shown here is derived from an EMBL/GenBank/DDBJ whole genome shotgun (WGS) entry which is preliminary data.</text>
</comment>
<dbReference type="EMBL" id="RCBY01000010">
    <property type="protein sequence ID" value="RQH54532.1"/>
    <property type="molecule type" value="Genomic_DNA"/>
</dbReference>
<sequence>MGRWGDGEIGKWKHFSTCLAPYLVPRRAVSAVRPSLGFPRYCGQNLPPPNRRPAELKQLP</sequence>
<dbReference type="AlphaFoldDB" id="A0A3N6RYA8"/>
<protein>
    <submittedName>
        <fullName evidence="1">Uncharacterized protein</fullName>
    </submittedName>
</protein>
<reference evidence="1 2" key="1">
    <citation type="journal article" date="2018" name="ACS Chem. Biol.">
        <title>Ketoreductase domain dysfunction expands chemodiversity: malyngamide biosynthesis in the cyanobacterium Okeania hirsuta.</title>
        <authorList>
            <person name="Moss N.A."/>
            <person name="Leao T."/>
            <person name="Rankin M."/>
            <person name="McCullough T.M."/>
            <person name="Qu P."/>
            <person name="Korobeynikov A."/>
            <person name="Smith J.L."/>
            <person name="Gerwick L."/>
            <person name="Gerwick W.H."/>
        </authorList>
    </citation>
    <scope>NUCLEOTIDE SEQUENCE [LARGE SCALE GENOMIC DNA]</scope>
    <source>
        <strain evidence="1 2">PAB10Feb10-1</strain>
    </source>
</reference>
<name>A0A3N6RYA8_9CYAN</name>
<evidence type="ECO:0000313" key="1">
    <source>
        <dbReference type="EMBL" id="RQH54532.1"/>
    </source>
</evidence>
<dbReference type="Proteomes" id="UP000269154">
    <property type="component" value="Unassembled WGS sequence"/>
</dbReference>
<accession>A0A3N6RYA8</accession>